<dbReference type="PANTHER" id="PTHR46700:SF2">
    <property type="entry name" value="ARM REPEAT SUPERFAMILY PROTEIN"/>
    <property type="match status" value="1"/>
</dbReference>
<evidence type="ECO:0008006" key="3">
    <source>
        <dbReference type="Google" id="ProtNLM"/>
    </source>
</evidence>
<organism evidence="1 2">
    <name type="scientific">Camellia sinensis</name>
    <name type="common">Tea plant</name>
    <name type="synonym">Thea sinensis</name>
    <dbReference type="NCBI Taxonomy" id="4442"/>
    <lineage>
        <taxon>Eukaryota</taxon>
        <taxon>Viridiplantae</taxon>
        <taxon>Streptophyta</taxon>
        <taxon>Embryophyta</taxon>
        <taxon>Tracheophyta</taxon>
        <taxon>Spermatophyta</taxon>
        <taxon>Magnoliopsida</taxon>
        <taxon>eudicotyledons</taxon>
        <taxon>Gunneridae</taxon>
        <taxon>Pentapetalae</taxon>
        <taxon>asterids</taxon>
        <taxon>Ericales</taxon>
        <taxon>Theaceae</taxon>
        <taxon>Camellia</taxon>
    </lineage>
</organism>
<dbReference type="Gene3D" id="1.25.10.10">
    <property type="entry name" value="Leucine-rich Repeat Variant"/>
    <property type="match status" value="1"/>
</dbReference>
<sequence length="92" mass="10405">MGMEKREEGDEEEDGLVVLQRSVKRLHFGRWEEKEVAAKEIRRLAKEDLKMKKSLAELGVVPPLVAMVGEEVGGRRRLAVQALIELANGTYM</sequence>
<dbReference type="InterPro" id="IPR011989">
    <property type="entry name" value="ARM-like"/>
</dbReference>
<proteinExistence type="predicted"/>
<dbReference type="SUPFAM" id="SSF48371">
    <property type="entry name" value="ARM repeat"/>
    <property type="match status" value="1"/>
</dbReference>
<gene>
    <name evidence="1" type="ORF">HYC85_017964</name>
</gene>
<dbReference type="Proteomes" id="UP000593564">
    <property type="component" value="Unassembled WGS sequence"/>
</dbReference>
<keyword evidence="2" id="KW-1185">Reference proteome</keyword>
<dbReference type="EMBL" id="JACBKZ010000008">
    <property type="protein sequence ID" value="KAF5943887.1"/>
    <property type="molecule type" value="Genomic_DNA"/>
</dbReference>
<accession>A0A7J7GTV0</accession>
<reference evidence="1 2" key="2">
    <citation type="submission" date="2020-07" db="EMBL/GenBank/DDBJ databases">
        <title>Genome assembly of wild tea tree DASZ reveals pedigree and selection history of tea varieties.</title>
        <authorList>
            <person name="Zhang W."/>
        </authorList>
    </citation>
    <scope>NUCLEOTIDE SEQUENCE [LARGE SCALE GENOMIC DNA]</scope>
    <source>
        <strain evidence="2">cv. G240</strain>
        <tissue evidence="1">Leaf</tissue>
    </source>
</reference>
<name>A0A7J7GTV0_CAMSI</name>
<reference evidence="2" key="1">
    <citation type="journal article" date="2020" name="Nat. Commun.">
        <title>Genome assembly of wild tea tree DASZ reveals pedigree and selection history of tea varieties.</title>
        <authorList>
            <person name="Zhang W."/>
            <person name="Zhang Y."/>
            <person name="Qiu H."/>
            <person name="Guo Y."/>
            <person name="Wan H."/>
            <person name="Zhang X."/>
            <person name="Scossa F."/>
            <person name="Alseekh S."/>
            <person name="Zhang Q."/>
            <person name="Wang P."/>
            <person name="Xu L."/>
            <person name="Schmidt M.H."/>
            <person name="Jia X."/>
            <person name="Li D."/>
            <person name="Zhu A."/>
            <person name="Guo F."/>
            <person name="Chen W."/>
            <person name="Ni D."/>
            <person name="Usadel B."/>
            <person name="Fernie A.R."/>
            <person name="Wen W."/>
        </authorList>
    </citation>
    <scope>NUCLEOTIDE SEQUENCE [LARGE SCALE GENOMIC DNA]</scope>
    <source>
        <strain evidence="2">cv. G240</strain>
    </source>
</reference>
<dbReference type="AlphaFoldDB" id="A0A7J7GTV0"/>
<dbReference type="InterPro" id="IPR016024">
    <property type="entry name" value="ARM-type_fold"/>
</dbReference>
<protein>
    <recommendedName>
        <fullName evidence="3">TFIIS N-terminal domain-containing protein</fullName>
    </recommendedName>
</protein>
<dbReference type="PANTHER" id="PTHR46700">
    <property type="entry name" value="ARM REPEAT SUPERFAMILY PROTEIN"/>
    <property type="match status" value="1"/>
</dbReference>
<evidence type="ECO:0000313" key="1">
    <source>
        <dbReference type="EMBL" id="KAF5943887.1"/>
    </source>
</evidence>
<evidence type="ECO:0000313" key="2">
    <source>
        <dbReference type="Proteomes" id="UP000593564"/>
    </source>
</evidence>
<comment type="caution">
    <text evidence="1">The sequence shown here is derived from an EMBL/GenBank/DDBJ whole genome shotgun (WGS) entry which is preliminary data.</text>
</comment>